<dbReference type="Proteomes" id="UP000198985">
    <property type="component" value="Unassembled WGS sequence"/>
</dbReference>
<proteinExistence type="predicted"/>
<dbReference type="EMBL" id="FNTY01000002">
    <property type="protein sequence ID" value="SEE86984.1"/>
    <property type="molecule type" value="Genomic_DNA"/>
</dbReference>
<reference evidence="1 2" key="1">
    <citation type="submission" date="2016-10" db="EMBL/GenBank/DDBJ databases">
        <authorList>
            <person name="de Groot N.N."/>
        </authorList>
    </citation>
    <scope>NUCLEOTIDE SEQUENCE [LARGE SCALE GENOMIC DNA]</scope>
    <source>
        <strain evidence="1 2">BS3662</strain>
    </source>
</reference>
<accession>A0A1H5MCG4</accession>
<dbReference type="RefSeq" id="WP_167362938.1">
    <property type="nucleotide sequence ID" value="NZ_FNTY01000002.1"/>
</dbReference>
<protein>
    <submittedName>
        <fullName evidence="1">Uncharacterized protein</fullName>
    </submittedName>
</protein>
<evidence type="ECO:0000313" key="1">
    <source>
        <dbReference type="EMBL" id="SEE86984.1"/>
    </source>
</evidence>
<dbReference type="AlphaFoldDB" id="A0A1H5MCG4"/>
<organism evidence="1 2">
    <name type="scientific">Pseudomonas migulae</name>
    <dbReference type="NCBI Taxonomy" id="78543"/>
    <lineage>
        <taxon>Bacteria</taxon>
        <taxon>Pseudomonadati</taxon>
        <taxon>Pseudomonadota</taxon>
        <taxon>Gammaproteobacteria</taxon>
        <taxon>Pseudomonadales</taxon>
        <taxon>Pseudomonadaceae</taxon>
        <taxon>Pseudomonas</taxon>
    </lineage>
</organism>
<name>A0A1H5MCG4_9PSED</name>
<evidence type="ECO:0000313" key="2">
    <source>
        <dbReference type="Proteomes" id="UP000198985"/>
    </source>
</evidence>
<sequence>MANTPTVTLRLPADITARVDAYAKSVQSETGVEVTRTAALKALVIAGLESKEKRKK</sequence>
<gene>
    <name evidence="1" type="ORF">SAMN04490194_4637</name>
</gene>